<dbReference type="Proteomes" id="UP000269331">
    <property type="component" value="Chromosome"/>
</dbReference>
<evidence type="ECO:0000313" key="2">
    <source>
        <dbReference type="EMBL" id="BBA92563.1"/>
    </source>
</evidence>
<dbReference type="KEGG" id="srq:SR187_4775"/>
<reference evidence="2 3" key="1">
    <citation type="journal article" date="2018" name="Genome Biol. Evol.">
        <title>Complete Genome Sequence of Streptococcus ruminantium sp. nov. GUT-187T (=DSM 104980T =JCM 31869T), the Type Strain of S. ruminantium, and Comparison with Genome Sequences of Streptococcus suis Strains.</title>
        <authorList>
            <person name="Tohya M."/>
            <person name="Sekizaki T."/>
            <person name="Miyoshi-Akiyama T."/>
        </authorList>
    </citation>
    <scope>NUCLEOTIDE SEQUENCE [LARGE SCALE GENOMIC DNA]</scope>
    <source>
        <strain evidence="2 3">GUT187T</strain>
    </source>
</reference>
<protein>
    <submittedName>
        <fullName evidence="2">Glucan-binding protein</fullName>
    </submittedName>
</protein>
<sequence>MAASHKEATQAGKALNSSVDSTASKIKGQDQSANVTVTTQTVTSGDGSTVSVYQDYTSAVTAIDKQNKDNLAEYESEKKAADAIVAKNLVT</sequence>
<organism evidence="2 3">
    <name type="scientific">Streptococcus ruminantium</name>
    <dbReference type="NCBI Taxonomy" id="1917441"/>
    <lineage>
        <taxon>Bacteria</taxon>
        <taxon>Bacillati</taxon>
        <taxon>Bacillota</taxon>
        <taxon>Bacilli</taxon>
        <taxon>Lactobacillales</taxon>
        <taxon>Streptococcaceae</taxon>
        <taxon>Streptococcus</taxon>
    </lineage>
</organism>
<evidence type="ECO:0000313" key="3">
    <source>
        <dbReference type="Proteomes" id="UP000269331"/>
    </source>
</evidence>
<dbReference type="EMBL" id="AP018400">
    <property type="protein sequence ID" value="BBA92563.1"/>
    <property type="molecule type" value="Genomic_DNA"/>
</dbReference>
<gene>
    <name evidence="2" type="ORF">SR187_4775</name>
</gene>
<accession>A0A2Z5U3G6</accession>
<dbReference type="AlphaFoldDB" id="A0A2Z5U3G6"/>
<feature type="compositionally biased region" description="Polar residues" evidence="1">
    <location>
        <begin position="15"/>
        <end position="49"/>
    </location>
</feature>
<evidence type="ECO:0000256" key="1">
    <source>
        <dbReference type="SAM" id="MobiDB-lite"/>
    </source>
</evidence>
<proteinExistence type="predicted"/>
<feature type="region of interest" description="Disordered" evidence="1">
    <location>
        <begin position="1"/>
        <end position="49"/>
    </location>
</feature>
<name>A0A2Z5U3G6_9STRE</name>